<accession>A0AAU0Q089</accession>
<dbReference type="PANTHER" id="PTHR30085:SF6">
    <property type="entry name" value="ABC TRANSPORTER GLUTAMINE-BINDING PROTEIN GLNH"/>
    <property type="match status" value="1"/>
</dbReference>
<evidence type="ECO:0000256" key="1">
    <source>
        <dbReference type="ARBA" id="ARBA00010333"/>
    </source>
</evidence>
<sequence>MIRLPRTPLHVRHQAHTLARPRLPLHARRTHRPWIAAAVIPLAILPLAACSGIRDSQRGHNGIDISVAPFTPIPDGATYADPPDESSASQTPPPDTTTDADTYATLAPDNATPEERIPDIVRRGRIIVGVSSSLNFLGFQDPSSGNLEGFDVSLAREIARDIFGDPERIDFRFLSSAERVDALQHGNVDIVVRTMTIDRERRSKVAFSAPYLHAQARILASTSSPIQSADDLRDATVCVTKDSTFQHNAQAIAPHSRFLITNDWSDCLVAMQQHQVQAIISDDSILSGLAAQDSNTHLVGQPHGSSDYAVGIAKSTPGKNTDGLVRQVNSTLMRIRSDGTWQRLYDKWLGNYLGNSGVPPEPTYVQEEPQ</sequence>
<dbReference type="SUPFAM" id="SSF53850">
    <property type="entry name" value="Periplasmic binding protein-like II"/>
    <property type="match status" value="1"/>
</dbReference>
<feature type="region of interest" description="Disordered" evidence="4">
    <location>
        <begin position="74"/>
        <end position="114"/>
    </location>
</feature>
<dbReference type="EMBL" id="CP137757">
    <property type="protein sequence ID" value="WPF24578.1"/>
    <property type="molecule type" value="Genomic_DNA"/>
</dbReference>
<name>A0AAU0Q089_9CORY</name>
<evidence type="ECO:0000256" key="3">
    <source>
        <dbReference type="ARBA" id="ARBA00022729"/>
    </source>
</evidence>
<evidence type="ECO:0000259" key="5">
    <source>
        <dbReference type="SMART" id="SM00062"/>
    </source>
</evidence>
<dbReference type="Proteomes" id="UP001174314">
    <property type="component" value="Chromosome"/>
</dbReference>
<reference evidence="6 7" key="1">
    <citation type="submission" date="2023-10" db="EMBL/GenBank/DDBJ databases">
        <title>complete genome sequence of Corynebacterium pseudokroppenstedtii P15-C1.</title>
        <authorList>
            <person name="Bruggemann H."/>
            <person name="Poehlein A."/>
        </authorList>
    </citation>
    <scope>NUCLEOTIDE SEQUENCE [LARGE SCALE GENOMIC DNA]</scope>
    <source>
        <strain evidence="6 7">P15_C1</strain>
    </source>
</reference>
<evidence type="ECO:0000256" key="2">
    <source>
        <dbReference type="ARBA" id="ARBA00022448"/>
    </source>
</evidence>
<dbReference type="InterPro" id="IPR051455">
    <property type="entry name" value="Bact_solute-bind_prot3"/>
</dbReference>
<evidence type="ECO:0000256" key="4">
    <source>
        <dbReference type="SAM" id="MobiDB-lite"/>
    </source>
</evidence>
<dbReference type="AlphaFoldDB" id="A0AAU0Q089"/>
<dbReference type="GO" id="GO:0005576">
    <property type="term" value="C:extracellular region"/>
    <property type="evidence" value="ECO:0007669"/>
    <property type="project" value="TreeGrafter"/>
</dbReference>
<organism evidence="6 7">
    <name type="scientific">Corynebacterium pseudokroppenstedtii</name>
    <dbReference type="NCBI Taxonomy" id="2804917"/>
    <lineage>
        <taxon>Bacteria</taxon>
        <taxon>Bacillati</taxon>
        <taxon>Actinomycetota</taxon>
        <taxon>Actinomycetes</taxon>
        <taxon>Mycobacteriales</taxon>
        <taxon>Corynebacteriaceae</taxon>
        <taxon>Corynebacterium</taxon>
    </lineage>
</organism>
<proteinExistence type="inferred from homology"/>
<dbReference type="GO" id="GO:0030288">
    <property type="term" value="C:outer membrane-bounded periplasmic space"/>
    <property type="evidence" value="ECO:0007669"/>
    <property type="project" value="TreeGrafter"/>
</dbReference>
<feature type="compositionally biased region" description="Low complexity" evidence="4">
    <location>
        <begin position="96"/>
        <end position="109"/>
    </location>
</feature>
<dbReference type="InterPro" id="IPR001638">
    <property type="entry name" value="Solute-binding_3/MltF_N"/>
</dbReference>
<dbReference type="SMART" id="SM00062">
    <property type="entry name" value="PBPb"/>
    <property type="match status" value="1"/>
</dbReference>
<protein>
    <submittedName>
        <fullName evidence="6">Glutamate ABC transporter substrate-binding protein</fullName>
    </submittedName>
</protein>
<comment type="similarity">
    <text evidence="1">Belongs to the bacterial solute-binding protein 3 family.</text>
</comment>
<dbReference type="KEGG" id="cpsk:Q0N40_08570"/>
<gene>
    <name evidence="6" type="ORF">Q0N40_08570</name>
</gene>
<dbReference type="Pfam" id="PF00497">
    <property type="entry name" value="SBP_bac_3"/>
    <property type="match status" value="1"/>
</dbReference>
<dbReference type="RefSeq" id="WP_221924309.1">
    <property type="nucleotide sequence ID" value="NZ_CP137757.1"/>
</dbReference>
<feature type="domain" description="Solute-binding protein family 3/N-terminal" evidence="5">
    <location>
        <begin position="125"/>
        <end position="352"/>
    </location>
</feature>
<keyword evidence="2" id="KW-0813">Transport</keyword>
<dbReference type="CDD" id="cd13690">
    <property type="entry name" value="PBP2_GluB"/>
    <property type="match status" value="1"/>
</dbReference>
<evidence type="ECO:0000313" key="7">
    <source>
        <dbReference type="Proteomes" id="UP001174314"/>
    </source>
</evidence>
<dbReference type="PANTHER" id="PTHR30085">
    <property type="entry name" value="AMINO ACID ABC TRANSPORTER PERMEASE"/>
    <property type="match status" value="1"/>
</dbReference>
<keyword evidence="3" id="KW-0732">Signal</keyword>
<dbReference type="Gene3D" id="3.40.190.10">
    <property type="entry name" value="Periplasmic binding protein-like II"/>
    <property type="match status" value="2"/>
</dbReference>
<evidence type="ECO:0000313" key="6">
    <source>
        <dbReference type="EMBL" id="WPF24578.1"/>
    </source>
</evidence>
<dbReference type="GO" id="GO:0006865">
    <property type="term" value="P:amino acid transport"/>
    <property type="evidence" value="ECO:0007669"/>
    <property type="project" value="TreeGrafter"/>
</dbReference>
<keyword evidence="7" id="KW-1185">Reference proteome</keyword>